<reference evidence="1" key="2">
    <citation type="submission" date="2020-11" db="EMBL/GenBank/DDBJ databases">
        <authorList>
            <person name="McCartney M.A."/>
            <person name="Auch B."/>
            <person name="Kono T."/>
            <person name="Mallez S."/>
            <person name="Becker A."/>
            <person name="Gohl D.M."/>
            <person name="Silverstein K.A.T."/>
            <person name="Koren S."/>
            <person name="Bechman K.B."/>
            <person name="Herman A."/>
            <person name="Abrahante J.E."/>
            <person name="Garbe J."/>
        </authorList>
    </citation>
    <scope>NUCLEOTIDE SEQUENCE</scope>
    <source>
        <strain evidence="1">Duluth1</strain>
        <tissue evidence="1">Whole animal</tissue>
    </source>
</reference>
<reference evidence="1" key="1">
    <citation type="journal article" date="2019" name="bioRxiv">
        <title>The Genome of the Zebra Mussel, Dreissena polymorpha: A Resource for Invasive Species Research.</title>
        <authorList>
            <person name="McCartney M.A."/>
            <person name="Auch B."/>
            <person name="Kono T."/>
            <person name="Mallez S."/>
            <person name="Zhang Y."/>
            <person name="Obille A."/>
            <person name="Becker A."/>
            <person name="Abrahante J.E."/>
            <person name="Garbe J."/>
            <person name="Badalamenti J.P."/>
            <person name="Herman A."/>
            <person name="Mangelson H."/>
            <person name="Liachko I."/>
            <person name="Sullivan S."/>
            <person name="Sone E.D."/>
            <person name="Koren S."/>
            <person name="Silverstein K.A.T."/>
            <person name="Beckman K.B."/>
            <person name="Gohl D.M."/>
        </authorList>
    </citation>
    <scope>NUCLEOTIDE SEQUENCE</scope>
    <source>
        <strain evidence="1">Duluth1</strain>
        <tissue evidence="1">Whole animal</tissue>
    </source>
</reference>
<accession>A0A9D4L2V0</accession>
<evidence type="ECO:0000313" key="1">
    <source>
        <dbReference type="EMBL" id="KAH3850405.1"/>
    </source>
</evidence>
<protein>
    <submittedName>
        <fullName evidence="1">Uncharacterized protein</fullName>
    </submittedName>
</protein>
<keyword evidence="2" id="KW-1185">Reference proteome</keyword>
<sequence length="105" mass="12177">MIPERNLMAACGLQNEQQRKWVANITDMMDEGPSVILRLEKILQAIICHPEPLLWFSGRRIELEMLMLKVINRVQAQRDMRTGILPCRSCENACMRYCARSVNES</sequence>
<name>A0A9D4L2V0_DREPO</name>
<dbReference type="Proteomes" id="UP000828390">
    <property type="component" value="Unassembled WGS sequence"/>
</dbReference>
<organism evidence="1 2">
    <name type="scientific">Dreissena polymorpha</name>
    <name type="common">Zebra mussel</name>
    <name type="synonym">Mytilus polymorpha</name>
    <dbReference type="NCBI Taxonomy" id="45954"/>
    <lineage>
        <taxon>Eukaryota</taxon>
        <taxon>Metazoa</taxon>
        <taxon>Spiralia</taxon>
        <taxon>Lophotrochozoa</taxon>
        <taxon>Mollusca</taxon>
        <taxon>Bivalvia</taxon>
        <taxon>Autobranchia</taxon>
        <taxon>Heteroconchia</taxon>
        <taxon>Euheterodonta</taxon>
        <taxon>Imparidentia</taxon>
        <taxon>Neoheterodontei</taxon>
        <taxon>Myida</taxon>
        <taxon>Dreissenoidea</taxon>
        <taxon>Dreissenidae</taxon>
        <taxon>Dreissena</taxon>
    </lineage>
</organism>
<dbReference type="EMBL" id="JAIWYP010000003">
    <property type="protein sequence ID" value="KAH3850405.1"/>
    <property type="molecule type" value="Genomic_DNA"/>
</dbReference>
<proteinExistence type="predicted"/>
<comment type="caution">
    <text evidence="1">The sequence shown here is derived from an EMBL/GenBank/DDBJ whole genome shotgun (WGS) entry which is preliminary data.</text>
</comment>
<evidence type="ECO:0000313" key="2">
    <source>
        <dbReference type="Proteomes" id="UP000828390"/>
    </source>
</evidence>
<dbReference type="AlphaFoldDB" id="A0A9D4L2V0"/>
<gene>
    <name evidence="1" type="ORF">DPMN_092816</name>
</gene>